<name>A0A146K2K6_9EUKA</name>
<dbReference type="EMBL" id="GDID01005493">
    <property type="protein sequence ID" value="JAP91113.1"/>
    <property type="molecule type" value="Transcribed_RNA"/>
</dbReference>
<proteinExistence type="predicted"/>
<protein>
    <submittedName>
        <fullName evidence="1">Uncharacterized protein</fullName>
    </submittedName>
</protein>
<feature type="non-terminal residue" evidence="1">
    <location>
        <position position="1"/>
    </location>
</feature>
<dbReference type="InterPro" id="IPR052766">
    <property type="entry name" value="S41A_metabolite_peptidase"/>
</dbReference>
<dbReference type="AlphaFoldDB" id="A0A146K2K6"/>
<dbReference type="PANTHER" id="PTHR37049:SF4">
    <property type="entry name" value="RHODANESE DOMAIN-CONTAINING PROTEIN"/>
    <property type="match status" value="1"/>
</dbReference>
<dbReference type="PANTHER" id="PTHR37049">
    <property type="entry name" value="PEPTIDASE S41 FAMILY PROTEIN"/>
    <property type="match status" value="1"/>
</dbReference>
<reference evidence="1" key="1">
    <citation type="submission" date="2015-07" db="EMBL/GenBank/DDBJ databases">
        <title>Adaptation to a free-living lifestyle via gene acquisitions in the diplomonad Trepomonas sp. PC1.</title>
        <authorList>
            <person name="Xu F."/>
            <person name="Jerlstrom-Hultqvist J."/>
            <person name="Kolisko M."/>
            <person name="Simpson A.G.B."/>
            <person name="Roger A.J."/>
            <person name="Svard S.G."/>
            <person name="Andersson J.O."/>
        </authorList>
    </citation>
    <scope>NUCLEOTIDE SEQUENCE</scope>
    <source>
        <strain evidence="1">PC1</strain>
    </source>
</reference>
<sequence length="447" mass="52471">MLAIYTISTCTFNKTQFYYLHDLKTCFDTIYINRTIFEQNQYSFEQLLDHYVFQDLTESDLVERKVNLKVSLQQIRQKYSGIDKVNPFSYFDDISDILRQIGDNHLIFTRPSFFRGVCQYSPLLFDRMNQKWQFRENDLSPVLLNAYKDQFGSVSAFTNKPIKLINNQSPESFIQQFADSISHYRFKNQRFMQTVLLDFGLTWYHSTLLSSTEVINVEFEDETTFSFKRLANIVISGMNDQNAQEIFDLFLRKSPYGPTIESSQSEPQKLQEEQIKNSFINIDKLFSGNFSDDDSNDFTLLQSANNFKFYQHKATNDFMFAISSSTPEPFQENMNILYKCFTKIKNSDQKLRVFVNGINPGGNPEFSTMFALALNPEMFPIWAPSQLRKSKLTMLLNRIDTLYNQHSIFDPNDAVNLHLIDVLPNRLYRERHSGDHHRPKCDYQRPS</sequence>
<evidence type="ECO:0000313" key="1">
    <source>
        <dbReference type="EMBL" id="JAP91113.1"/>
    </source>
</evidence>
<gene>
    <name evidence="1" type="ORF">TPC1_17363</name>
</gene>
<accession>A0A146K2K6</accession>
<organism evidence="1">
    <name type="scientific">Trepomonas sp. PC1</name>
    <dbReference type="NCBI Taxonomy" id="1076344"/>
    <lineage>
        <taxon>Eukaryota</taxon>
        <taxon>Metamonada</taxon>
        <taxon>Diplomonadida</taxon>
        <taxon>Hexamitidae</taxon>
        <taxon>Hexamitinae</taxon>
        <taxon>Trepomonas</taxon>
    </lineage>
</organism>